<dbReference type="Pfam" id="PF10047">
    <property type="entry name" value="DUF2281"/>
    <property type="match status" value="1"/>
</dbReference>
<sequence>METLKEKIEKLPPELKQEVIDFIDFLLEKRKKRTTGKLTLSWKGKLKEYRDQYTSLELQKKAMEWID</sequence>
<protein>
    <submittedName>
        <fullName evidence="2">XRE family transcriptional regulator</fullName>
    </submittedName>
</protein>
<dbReference type="EMBL" id="BSDX01000001">
    <property type="protein sequence ID" value="GLI53728.1"/>
    <property type="molecule type" value="Genomic_DNA"/>
</dbReference>
<evidence type="ECO:0000313" key="2">
    <source>
        <dbReference type="EMBL" id="GLI53728.1"/>
    </source>
</evidence>
<proteinExistence type="predicted"/>
<gene>
    <name evidence="2" type="ORF">TISLANDTSLP1_14210</name>
</gene>
<organism evidence="2 3">
    <name type="scientific">Thermodesulfovibrio yellowstonii</name>
    <dbReference type="NCBI Taxonomy" id="28262"/>
    <lineage>
        <taxon>Bacteria</taxon>
        <taxon>Pseudomonadati</taxon>
        <taxon>Nitrospirota</taxon>
        <taxon>Thermodesulfovibrionia</taxon>
        <taxon>Thermodesulfovibrionales</taxon>
        <taxon>Thermodesulfovibrionaceae</taxon>
        <taxon>Thermodesulfovibrio</taxon>
    </lineage>
</organism>
<dbReference type="InterPro" id="IPR018739">
    <property type="entry name" value="DUF2281"/>
</dbReference>
<dbReference type="Proteomes" id="UP001144297">
    <property type="component" value="Unassembled WGS sequence"/>
</dbReference>
<accession>A0A9W6GGT0</accession>
<evidence type="ECO:0000313" key="3">
    <source>
        <dbReference type="Proteomes" id="UP001144297"/>
    </source>
</evidence>
<feature type="domain" description="DUF2281" evidence="1">
    <location>
        <begin position="3"/>
        <end position="62"/>
    </location>
</feature>
<comment type="caution">
    <text evidence="2">The sequence shown here is derived from an EMBL/GenBank/DDBJ whole genome shotgun (WGS) entry which is preliminary data.</text>
</comment>
<keyword evidence="3" id="KW-1185">Reference proteome</keyword>
<evidence type="ECO:0000259" key="1">
    <source>
        <dbReference type="Pfam" id="PF10047"/>
    </source>
</evidence>
<dbReference type="AlphaFoldDB" id="A0A9W6GGT0"/>
<name>A0A9W6GGT0_9BACT</name>
<reference evidence="2" key="1">
    <citation type="submission" date="2022-12" db="EMBL/GenBank/DDBJ databases">
        <title>Reference genome sequencing for broad-spectrum identification of bacterial and archaeal isolates by mass spectrometry.</title>
        <authorList>
            <person name="Sekiguchi Y."/>
            <person name="Tourlousse D.M."/>
        </authorList>
    </citation>
    <scope>NUCLEOTIDE SEQUENCE</scope>
    <source>
        <strain evidence="2">TSL-P1</strain>
    </source>
</reference>